<evidence type="ECO:0000256" key="12">
    <source>
        <dbReference type="RuleBase" id="RU361234"/>
    </source>
</evidence>
<comment type="subcellular location">
    <subcellularLocation>
        <location evidence="1">Cytoplasm</location>
    </subcellularLocation>
</comment>
<evidence type="ECO:0000256" key="3">
    <source>
        <dbReference type="ARBA" id="ARBA00013160"/>
    </source>
</evidence>
<dbReference type="InterPro" id="IPR014729">
    <property type="entry name" value="Rossmann-like_a/b/a_fold"/>
</dbReference>
<reference evidence="15" key="2">
    <citation type="submission" date="2015-01" db="EMBL/GenBank/DDBJ databases">
        <title>Evolutionary Origins and Diversification of the Mycorrhizal Mutualists.</title>
        <authorList>
            <consortium name="DOE Joint Genome Institute"/>
            <consortium name="Mycorrhizal Genomics Consortium"/>
            <person name="Kohler A."/>
            <person name="Kuo A."/>
            <person name="Nagy L.G."/>
            <person name="Floudas D."/>
            <person name="Copeland A."/>
            <person name="Barry K.W."/>
            <person name="Cichocki N."/>
            <person name="Veneault-Fourrey C."/>
            <person name="LaButti K."/>
            <person name="Lindquist E.A."/>
            <person name="Lipzen A."/>
            <person name="Lundell T."/>
            <person name="Morin E."/>
            <person name="Murat C."/>
            <person name="Riley R."/>
            <person name="Ohm R."/>
            <person name="Sun H."/>
            <person name="Tunlid A."/>
            <person name="Henrissat B."/>
            <person name="Grigoriev I.V."/>
            <person name="Hibbett D.S."/>
            <person name="Martin F."/>
        </authorList>
    </citation>
    <scope>NUCLEOTIDE SEQUENCE [LARGE SCALE GENOMIC DNA]</scope>
    <source>
        <strain evidence="15">F 1598</strain>
    </source>
</reference>
<dbReference type="SUPFAM" id="SSF52374">
    <property type="entry name" value="Nucleotidylyl transferase"/>
    <property type="match status" value="1"/>
</dbReference>
<evidence type="ECO:0000256" key="7">
    <source>
        <dbReference type="ARBA" id="ARBA00022840"/>
    </source>
</evidence>
<dbReference type="OrthoDB" id="197206at2759"/>
<evidence type="ECO:0000256" key="8">
    <source>
        <dbReference type="ARBA" id="ARBA00022917"/>
    </source>
</evidence>
<accession>A0A0C3BMQ4</accession>
<protein>
    <recommendedName>
        <fullName evidence="3 12">Tyrosine--tRNA ligase</fullName>
        <ecNumber evidence="3 12">6.1.1.1</ecNumber>
    </recommendedName>
    <alternativeName>
        <fullName evidence="10 12">Tyrosyl-tRNA synthetase</fullName>
    </alternativeName>
</protein>
<dbReference type="PANTHER" id="PTHR46264:SF4">
    <property type="entry name" value="TYROSINE--TRNA LIGASE, CYTOPLASMIC"/>
    <property type="match status" value="1"/>
</dbReference>
<dbReference type="FunCoup" id="A0A0C3BMQ4">
    <property type="interactions" value="563"/>
</dbReference>
<feature type="compositionally biased region" description="Polar residues" evidence="13">
    <location>
        <begin position="411"/>
        <end position="426"/>
    </location>
</feature>
<dbReference type="EC" id="6.1.1.1" evidence="3 12"/>
<dbReference type="FunFam" id="3.40.50.620:FF:000040">
    <property type="entry name" value="Tyrosine--tRNA ligase"/>
    <property type="match status" value="1"/>
</dbReference>
<organism evidence="14 15">
    <name type="scientific">Piloderma croceum (strain F 1598)</name>
    <dbReference type="NCBI Taxonomy" id="765440"/>
    <lineage>
        <taxon>Eukaryota</taxon>
        <taxon>Fungi</taxon>
        <taxon>Dikarya</taxon>
        <taxon>Basidiomycota</taxon>
        <taxon>Agaricomycotina</taxon>
        <taxon>Agaricomycetes</taxon>
        <taxon>Agaricomycetidae</taxon>
        <taxon>Atheliales</taxon>
        <taxon>Atheliaceae</taxon>
        <taxon>Piloderma</taxon>
    </lineage>
</organism>
<keyword evidence="15" id="KW-1185">Reference proteome</keyword>
<dbReference type="PANTHER" id="PTHR46264">
    <property type="entry name" value="TYROSINE-TRNA LIGASE"/>
    <property type="match status" value="1"/>
</dbReference>
<dbReference type="NCBIfam" id="NF006330">
    <property type="entry name" value="PRK08560.1"/>
    <property type="match status" value="1"/>
</dbReference>
<dbReference type="Proteomes" id="UP000054166">
    <property type="component" value="Unassembled WGS sequence"/>
</dbReference>
<feature type="region of interest" description="Disordered" evidence="13">
    <location>
        <begin position="377"/>
        <end position="435"/>
    </location>
</feature>
<dbReference type="NCBIfam" id="TIGR00234">
    <property type="entry name" value="tyrS"/>
    <property type="match status" value="1"/>
</dbReference>
<evidence type="ECO:0000256" key="10">
    <source>
        <dbReference type="ARBA" id="ARBA00033323"/>
    </source>
</evidence>
<comment type="similarity">
    <text evidence="2 12">Belongs to the class-I aminoacyl-tRNA synthetase family.</text>
</comment>
<evidence type="ECO:0000256" key="1">
    <source>
        <dbReference type="ARBA" id="ARBA00004496"/>
    </source>
</evidence>
<evidence type="ECO:0000256" key="6">
    <source>
        <dbReference type="ARBA" id="ARBA00022741"/>
    </source>
</evidence>
<dbReference type="InterPro" id="IPR050489">
    <property type="entry name" value="Tyr-tRNA_synthase"/>
</dbReference>
<keyword evidence="4" id="KW-0963">Cytoplasm</keyword>
<evidence type="ECO:0000256" key="5">
    <source>
        <dbReference type="ARBA" id="ARBA00022598"/>
    </source>
</evidence>
<dbReference type="Gene3D" id="3.40.50.620">
    <property type="entry name" value="HUPs"/>
    <property type="match status" value="1"/>
</dbReference>
<dbReference type="PIRSF" id="PIRSF006588">
    <property type="entry name" value="TyrRS_arch_euk"/>
    <property type="match status" value="1"/>
</dbReference>
<dbReference type="GO" id="GO:0005737">
    <property type="term" value="C:cytoplasm"/>
    <property type="evidence" value="ECO:0007669"/>
    <property type="project" value="UniProtKB-SubCell"/>
</dbReference>
<proteinExistence type="inferred from homology"/>
<dbReference type="HOGENOM" id="CLU_035267_0_1_1"/>
<keyword evidence="5 12" id="KW-0436">Ligase</keyword>
<evidence type="ECO:0000256" key="9">
    <source>
        <dbReference type="ARBA" id="ARBA00023146"/>
    </source>
</evidence>
<reference evidence="14 15" key="1">
    <citation type="submission" date="2014-04" db="EMBL/GenBank/DDBJ databases">
        <authorList>
            <consortium name="DOE Joint Genome Institute"/>
            <person name="Kuo A."/>
            <person name="Tarkka M."/>
            <person name="Buscot F."/>
            <person name="Kohler A."/>
            <person name="Nagy L.G."/>
            <person name="Floudas D."/>
            <person name="Copeland A."/>
            <person name="Barry K.W."/>
            <person name="Cichocki N."/>
            <person name="Veneault-Fourrey C."/>
            <person name="LaButti K."/>
            <person name="Lindquist E.A."/>
            <person name="Lipzen A."/>
            <person name="Lundell T."/>
            <person name="Morin E."/>
            <person name="Murat C."/>
            <person name="Sun H."/>
            <person name="Tunlid A."/>
            <person name="Henrissat B."/>
            <person name="Grigoriev I.V."/>
            <person name="Hibbett D.S."/>
            <person name="Martin F."/>
            <person name="Nordberg H.P."/>
            <person name="Cantor M.N."/>
            <person name="Hua S.X."/>
        </authorList>
    </citation>
    <scope>NUCLEOTIDE SEQUENCE [LARGE SCALE GENOMIC DNA]</scope>
    <source>
        <strain evidence="14 15">F 1598</strain>
    </source>
</reference>
<dbReference type="Gene3D" id="1.10.240.10">
    <property type="entry name" value="Tyrosyl-Transfer RNA Synthetase"/>
    <property type="match status" value="1"/>
</dbReference>
<feature type="region of interest" description="Disordered" evidence="13">
    <location>
        <begin position="283"/>
        <end position="302"/>
    </location>
</feature>
<gene>
    <name evidence="14" type="ORF">PILCRDRAFT_814471</name>
</gene>
<evidence type="ECO:0000313" key="14">
    <source>
        <dbReference type="EMBL" id="KIM87753.1"/>
    </source>
</evidence>
<evidence type="ECO:0000256" key="13">
    <source>
        <dbReference type="SAM" id="MobiDB-lite"/>
    </source>
</evidence>
<dbReference type="InterPro" id="IPR002307">
    <property type="entry name" value="Tyr-tRNA-ligase"/>
</dbReference>
<evidence type="ECO:0000256" key="11">
    <source>
        <dbReference type="ARBA" id="ARBA00048248"/>
    </source>
</evidence>
<dbReference type="InterPro" id="IPR023617">
    <property type="entry name" value="Tyr-tRNA-ligase_arc/euk-type"/>
</dbReference>
<dbReference type="Pfam" id="PF00579">
    <property type="entry name" value="tRNA-synt_1b"/>
    <property type="match status" value="1"/>
</dbReference>
<keyword evidence="7 12" id="KW-0067">ATP-binding</keyword>
<evidence type="ECO:0000256" key="2">
    <source>
        <dbReference type="ARBA" id="ARBA00005594"/>
    </source>
</evidence>
<dbReference type="PRINTS" id="PR01040">
    <property type="entry name" value="TRNASYNTHTYR"/>
</dbReference>
<keyword evidence="6 12" id="KW-0547">Nucleotide-binding</keyword>
<dbReference type="GO" id="GO:0005524">
    <property type="term" value="F:ATP binding"/>
    <property type="evidence" value="ECO:0007669"/>
    <property type="project" value="UniProtKB-KW"/>
</dbReference>
<name>A0A0C3BMQ4_PILCF</name>
<keyword evidence="9 12" id="KW-0030">Aminoacyl-tRNA synthetase</keyword>
<evidence type="ECO:0000313" key="15">
    <source>
        <dbReference type="Proteomes" id="UP000054166"/>
    </source>
</evidence>
<keyword evidence="8 12" id="KW-0648">Protein biosynthesis</keyword>
<evidence type="ECO:0000256" key="4">
    <source>
        <dbReference type="ARBA" id="ARBA00022490"/>
    </source>
</evidence>
<comment type="catalytic activity">
    <reaction evidence="11 12">
        <text>tRNA(Tyr) + L-tyrosine + ATP = L-tyrosyl-tRNA(Tyr) + AMP + diphosphate + H(+)</text>
        <dbReference type="Rhea" id="RHEA:10220"/>
        <dbReference type="Rhea" id="RHEA-COMP:9706"/>
        <dbReference type="Rhea" id="RHEA-COMP:9707"/>
        <dbReference type="ChEBI" id="CHEBI:15378"/>
        <dbReference type="ChEBI" id="CHEBI:30616"/>
        <dbReference type="ChEBI" id="CHEBI:33019"/>
        <dbReference type="ChEBI" id="CHEBI:58315"/>
        <dbReference type="ChEBI" id="CHEBI:78442"/>
        <dbReference type="ChEBI" id="CHEBI:78536"/>
        <dbReference type="ChEBI" id="CHEBI:456215"/>
        <dbReference type="EC" id="6.1.1.1"/>
    </reaction>
</comment>
<dbReference type="STRING" id="765440.A0A0C3BMQ4"/>
<dbReference type="InterPro" id="IPR002305">
    <property type="entry name" value="aa-tRNA-synth_Ic"/>
</dbReference>
<sequence>MALSAIAEERFDLITRRLQEVLGEDLIKAILAEDRPPKGYWGTAPTGRPHIGYFVPLTKIADFLRAGVEVTILFADIHAFLDNLKAPLELVAHRTKYYTLIVTTVFESLGIPTSKLRFIDGSSYQLTKEYNLDNYKLSAIVTEHDAKKAGAEVVKQVDSALLSGLLYPGLQALDEQYLGVDFQFGGVDQRKIFTFAEQYLPKLGYKKRAHLMNAMVPGLAGGKMSASDPKSKIDFLDSSEEVRKKISKAFCEEGNIIENGLLAFLKAVLIPISQLRLERLQGKTGEDEAEGQGAVGDQKPFITDDAPEGTVFSVELDAKDGGGYRHYKSYEEVEQDFADKKLFPKVLKTAVGDAINRLLDPIRKAFEENEEWQKVEKLAYPDPNAKTDKKNKKKEKVYHPPPPGKGKDTKQPSTSDSLADSSTPVTTAPPGDEAVHAATEAVKQLII</sequence>
<dbReference type="GO" id="GO:0004831">
    <property type="term" value="F:tyrosine-tRNA ligase activity"/>
    <property type="evidence" value="ECO:0007669"/>
    <property type="project" value="UniProtKB-EC"/>
</dbReference>
<dbReference type="GO" id="GO:0006437">
    <property type="term" value="P:tyrosyl-tRNA aminoacylation"/>
    <property type="evidence" value="ECO:0007669"/>
    <property type="project" value="InterPro"/>
</dbReference>
<dbReference type="EMBL" id="KN832978">
    <property type="protein sequence ID" value="KIM87753.1"/>
    <property type="molecule type" value="Genomic_DNA"/>
</dbReference>
<dbReference type="AlphaFoldDB" id="A0A0C3BMQ4"/>
<dbReference type="InParanoid" id="A0A0C3BMQ4"/>